<sequence length="366" mass="41580">MDVVRPSPPHLRKRNTQMERQFNRHHGAVHTAYEPGDSVLAKEYRSGGEKWTHGYIKRRVGNVTYEGDVQSTTWVRHANQLCPGCAAPATSDNSIPLDILWDTFELPSAHVPHVQTTPQLNPYAHEDGGPVVTQNHLLQCREKHSDTSETEGGYIFTVHLSAECQDSKVEAADGRLNCCSNYYAQLSKRSALLHIREPFRSLIITLQEVFGDQSNESSGKACGRFQDSLHLRQKVTPPEAPPWSFFNCEHELHEGRIEESGSFSWKKTNDEVAENSSTARNSFDRQANAVHEFSSTYVMLEPTCTKFGRCPQETLKGFRVRGRWLKNVTDPPRQTAQSPVHTNIQLHLQRNVHTTESYMYHRTSDE</sequence>
<proteinExistence type="predicted"/>
<name>G7YXJ8_CLOSI</name>
<dbReference type="AlphaFoldDB" id="G7YXJ8"/>
<accession>G7YXJ8</accession>
<gene>
    <name evidence="1" type="ORF">CLF_113066</name>
</gene>
<keyword evidence="2" id="KW-1185">Reference proteome</keyword>
<evidence type="ECO:0000313" key="1">
    <source>
        <dbReference type="EMBL" id="GAA57678.1"/>
    </source>
</evidence>
<evidence type="ECO:0000313" key="2">
    <source>
        <dbReference type="Proteomes" id="UP000008909"/>
    </source>
</evidence>
<reference key="2">
    <citation type="submission" date="2011-10" db="EMBL/GenBank/DDBJ databases">
        <title>The genome and transcriptome sequence of Clonorchis sinensis provide insights into the carcinogenic liver fluke.</title>
        <authorList>
            <person name="Wang X."/>
            <person name="Huang Y."/>
            <person name="Chen W."/>
            <person name="Liu H."/>
            <person name="Guo L."/>
            <person name="Chen Y."/>
            <person name="Luo F."/>
            <person name="Zhou W."/>
            <person name="Sun J."/>
            <person name="Mao Q."/>
            <person name="Liang P."/>
            <person name="Zhou C."/>
            <person name="Tian Y."/>
            <person name="Men J."/>
            <person name="Lv X."/>
            <person name="Huang L."/>
            <person name="Zhou J."/>
            <person name="Hu Y."/>
            <person name="Li R."/>
            <person name="Zhang F."/>
            <person name="Lei H."/>
            <person name="Li X."/>
            <person name="Hu X."/>
            <person name="Liang C."/>
            <person name="Xu J."/>
            <person name="Wu Z."/>
            <person name="Yu X."/>
        </authorList>
    </citation>
    <scope>NUCLEOTIDE SEQUENCE</scope>
    <source>
        <strain>Henan</strain>
    </source>
</reference>
<dbReference type="Proteomes" id="UP000008909">
    <property type="component" value="Unassembled WGS sequence"/>
</dbReference>
<organism evidence="1 2">
    <name type="scientific">Clonorchis sinensis</name>
    <name type="common">Chinese liver fluke</name>
    <dbReference type="NCBI Taxonomy" id="79923"/>
    <lineage>
        <taxon>Eukaryota</taxon>
        <taxon>Metazoa</taxon>
        <taxon>Spiralia</taxon>
        <taxon>Lophotrochozoa</taxon>
        <taxon>Platyhelminthes</taxon>
        <taxon>Trematoda</taxon>
        <taxon>Digenea</taxon>
        <taxon>Opisthorchiida</taxon>
        <taxon>Opisthorchiata</taxon>
        <taxon>Opisthorchiidae</taxon>
        <taxon>Clonorchis</taxon>
    </lineage>
</organism>
<protein>
    <submittedName>
        <fullName evidence="1">Transposon Ty3-I gap-Pol polyprotein-like</fullName>
    </submittedName>
</protein>
<reference evidence="1" key="1">
    <citation type="journal article" date="2011" name="Genome Biol.">
        <title>The draft genome of the carcinogenic human liver fluke Clonorchis sinensis.</title>
        <authorList>
            <person name="Wang X."/>
            <person name="Chen W."/>
            <person name="Huang Y."/>
            <person name="Sun J."/>
            <person name="Men J."/>
            <person name="Liu H."/>
            <person name="Luo F."/>
            <person name="Guo L."/>
            <person name="Lv X."/>
            <person name="Deng C."/>
            <person name="Zhou C."/>
            <person name="Fan Y."/>
            <person name="Li X."/>
            <person name="Huang L."/>
            <person name="Hu Y."/>
            <person name="Liang C."/>
            <person name="Hu X."/>
            <person name="Xu J."/>
            <person name="Yu X."/>
        </authorList>
    </citation>
    <scope>NUCLEOTIDE SEQUENCE [LARGE SCALE GENOMIC DNA]</scope>
    <source>
        <strain evidence="1">Henan</strain>
    </source>
</reference>
<dbReference type="EMBL" id="DF144950">
    <property type="protein sequence ID" value="GAA57678.1"/>
    <property type="molecule type" value="Genomic_DNA"/>
</dbReference>